<reference evidence="8 9" key="1">
    <citation type="submission" date="2015-09" db="EMBL/GenBank/DDBJ databases">
        <title>A metagenomics-based metabolic model of nitrate-dependent anaerobic oxidation of methane by Methanoperedens-like archaea.</title>
        <authorList>
            <person name="Arshad A."/>
            <person name="Speth D.R."/>
            <person name="De Graaf R.M."/>
            <person name="Op Den Camp H.J."/>
            <person name="Jetten M.S."/>
            <person name="Welte C.U."/>
        </authorList>
    </citation>
    <scope>NUCLEOTIDE SEQUENCE [LARGE SCALE GENOMIC DNA]</scope>
</reference>
<dbReference type="InterPro" id="IPR000209">
    <property type="entry name" value="Peptidase_S8/S53_dom"/>
</dbReference>
<dbReference type="Gene3D" id="3.40.50.200">
    <property type="entry name" value="Peptidase S8/S53 domain"/>
    <property type="match status" value="1"/>
</dbReference>
<dbReference type="InterPro" id="IPR050131">
    <property type="entry name" value="Peptidase_S8_subtilisin-like"/>
</dbReference>
<accession>A0A0P8AER7</accession>
<gene>
    <name evidence="8" type="ORF">MPEBLZ_02697</name>
</gene>
<keyword evidence="3" id="KW-0378">Hydrolase</keyword>
<dbReference type="GO" id="GO:0006508">
    <property type="term" value="P:proteolysis"/>
    <property type="evidence" value="ECO:0007669"/>
    <property type="project" value="UniProtKB-KW"/>
</dbReference>
<keyword evidence="4" id="KW-0720">Serine protease</keyword>
<sequence>MGRIIKGYDFVNNDNDPADDDGHGTHVAGTVGGNGAGGTTTGVAPNVSLLIAKVCNSGGWCFNSDIVDAIQWSVENGADIISMSLGDTARSNTIHLAINNAINMEVVVIAAAGNDGPNPGTINYPGGEKNVIAAGAVDGSDVIAYFSSRGPITVDGEVLTKPDVSAPGINIISLYYLSNGYTIKSGTSMATPHVSGAAALLLQAARQLGTTLSPAQIKSILENTSVDKGLAGKDNNYGAGRIDVFAAIESLVPPPLGFINGTVMDSVDKTGIAEVMISTNTSISTMTDATGFYSFALTPGTYNLTATFLPTYYTNRTIMVSPVINAEVVQDIELLKKPTGNISGTITI</sequence>
<evidence type="ECO:0000256" key="1">
    <source>
        <dbReference type="ARBA" id="ARBA00011073"/>
    </source>
</evidence>
<evidence type="ECO:0000313" key="9">
    <source>
        <dbReference type="Proteomes" id="UP000050360"/>
    </source>
</evidence>
<keyword evidence="2 8" id="KW-0645">Protease</keyword>
<dbReference type="GO" id="GO:0004252">
    <property type="term" value="F:serine-type endopeptidase activity"/>
    <property type="evidence" value="ECO:0007669"/>
    <property type="project" value="InterPro"/>
</dbReference>
<dbReference type="InterPro" id="IPR023828">
    <property type="entry name" value="Peptidase_S8_Ser-AS"/>
</dbReference>
<evidence type="ECO:0000256" key="4">
    <source>
        <dbReference type="ARBA" id="ARBA00022825"/>
    </source>
</evidence>
<organism evidence="8 9">
    <name type="scientific">Candidatus Methanoperedens nitratireducens</name>
    <dbReference type="NCBI Taxonomy" id="1392998"/>
    <lineage>
        <taxon>Archaea</taxon>
        <taxon>Methanobacteriati</taxon>
        <taxon>Methanobacteriota</taxon>
        <taxon>Stenosarchaea group</taxon>
        <taxon>Methanomicrobia</taxon>
        <taxon>Methanosarcinales</taxon>
        <taxon>ANME-2 cluster</taxon>
        <taxon>Candidatus Methanoperedentaceae</taxon>
        <taxon>Candidatus Methanoperedens</taxon>
    </lineage>
</organism>
<dbReference type="PANTHER" id="PTHR43806">
    <property type="entry name" value="PEPTIDASE S8"/>
    <property type="match status" value="1"/>
</dbReference>
<dbReference type="PROSITE" id="PS00138">
    <property type="entry name" value="SUBTILASE_SER"/>
    <property type="match status" value="1"/>
</dbReference>
<dbReference type="SUPFAM" id="SSF52743">
    <property type="entry name" value="Subtilisin-like"/>
    <property type="match status" value="1"/>
</dbReference>
<comment type="caution">
    <text evidence="5">Lacks conserved residue(s) required for the propagation of feature annotation.</text>
</comment>
<dbReference type="InterPro" id="IPR008969">
    <property type="entry name" value="CarboxyPept-like_regulatory"/>
</dbReference>
<evidence type="ECO:0000256" key="3">
    <source>
        <dbReference type="ARBA" id="ARBA00022801"/>
    </source>
</evidence>
<protein>
    <submittedName>
        <fullName evidence="8">Putative protease</fullName>
    </submittedName>
</protein>
<dbReference type="Pfam" id="PF00082">
    <property type="entry name" value="Peptidase_S8"/>
    <property type="match status" value="1"/>
</dbReference>
<dbReference type="InterPro" id="IPR022398">
    <property type="entry name" value="Peptidase_S8_His-AS"/>
</dbReference>
<dbReference type="InterPro" id="IPR036852">
    <property type="entry name" value="Peptidase_S8/S53_dom_sf"/>
</dbReference>
<dbReference type="AlphaFoldDB" id="A0A0P8AER7"/>
<dbReference type="PROSITE" id="PS51892">
    <property type="entry name" value="SUBTILASE"/>
    <property type="match status" value="1"/>
</dbReference>
<dbReference type="InterPro" id="IPR015500">
    <property type="entry name" value="Peptidase_S8_subtilisin-rel"/>
</dbReference>
<evidence type="ECO:0000313" key="8">
    <source>
        <dbReference type="EMBL" id="KPQ42750.1"/>
    </source>
</evidence>
<evidence type="ECO:0000256" key="2">
    <source>
        <dbReference type="ARBA" id="ARBA00022670"/>
    </source>
</evidence>
<dbReference type="EMBL" id="LKCM01000206">
    <property type="protein sequence ID" value="KPQ42750.1"/>
    <property type="molecule type" value="Genomic_DNA"/>
</dbReference>
<evidence type="ECO:0000256" key="5">
    <source>
        <dbReference type="PROSITE-ProRule" id="PRU01240"/>
    </source>
</evidence>
<comment type="similarity">
    <text evidence="1 5">Belongs to the peptidase S8 family.</text>
</comment>
<evidence type="ECO:0000256" key="6">
    <source>
        <dbReference type="SAM" id="MobiDB-lite"/>
    </source>
</evidence>
<feature type="domain" description="Peptidase S8/S53" evidence="7">
    <location>
        <begin position="6"/>
        <end position="240"/>
    </location>
</feature>
<dbReference type="Proteomes" id="UP000050360">
    <property type="component" value="Unassembled WGS sequence"/>
</dbReference>
<feature type="region of interest" description="Disordered" evidence="6">
    <location>
        <begin position="15"/>
        <end position="36"/>
    </location>
</feature>
<comment type="caution">
    <text evidence="8">The sequence shown here is derived from an EMBL/GenBank/DDBJ whole genome shotgun (WGS) entry which is preliminary data.</text>
</comment>
<dbReference type="PRINTS" id="PR00723">
    <property type="entry name" value="SUBTILISIN"/>
</dbReference>
<dbReference type="PROSITE" id="PS00137">
    <property type="entry name" value="SUBTILASE_HIS"/>
    <property type="match status" value="1"/>
</dbReference>
<dbReference type="Pfam" id="PF13620">
    <property type="entry name" value="CarboxypepD_reg"/>
    <property type="match status" value="1"/>
</dbReference>
<proteinExistence type="inferred from homology"/>
<name>A0A0P8AER7_9EURY</name>
<dbReference type="SUPFAM" id="SSF49464">
    <property type="entry name" value="Carboxypeptidase regulatory domain-like"/>
    <property type="match status" value="1"/>
</dbReference>
<dbReference type="Gene3D" id="2.60.40.1120">
    <property type="entry name" value="Carboxypeptidase-like, regulatory domain"/>
    <property type="match status" value="1"/>
</dbReference>
<dbReference type="PANTHER" id="PTHR43806:SF11">
    <property type="entry name" value="CEREVISIN-RELATED"/>
    <property type="match status" value="1"/>
</dbReference>
<evidence type="ECO:0000259" key="7">
    <source>
        <dbReference type="Pfam" id="PF00082"/>
    </source>
</evidence>